<dbReference type="Gene3D" id="2.160.20.80">
    <property type="entry name" value="E3 ubiquitin-protein ligase SopA"/>
    <property type="match status" value="1"/>
</dbReference>
<dbReference type="Pfam" id="PF00805">
    <property type="entry name" value="Pentapeptide"/>
    <property type="match status" value="1"/>
</dbReference>
<accession>A0ABU5KCB0</accession>
<comment type="caution">
    <text evidence="3">The sequence shown here is derived from an EMBL/GenBank/DDBJ whole genome shotgun (WGS) entry which is preliminary data.</text>
</comment>
<dbReference type="Proteomes" id="UP001291999">
    <property type="component" value="Unassembled WGS sequence"/>
</dbReference>
<dbReference type="SUPFAM" id="SSF109854">
    <property type="entry name" value="DinB/YfiT-like putative metalloenzymes"/>
    <property type="match status" value="1"/>
</dbReference>
<reference evidence="3 4" key="1">
    <citation type="submission" date="2023-11" db="EMBL/GenBank/DDBJ databases">
        <title>Novel species in genus Nocardioides.</title>
        <authorList>
            <person name="Zhou H."/>
        </authorList>
    </citation>
    <scope>NUCLEOTIDE SEQUENCE [LARGE SCALE GENOMIC DNA]</scope>
    <source>
        <strain evidence="3 4">S-58</strain>
    </source>
</reference>
<keyword evidence="4" id="KW-1185">Reference proteome</keyword>
<feature type="region of interest" description="Disordered" evidence="1">
    <location>
        <begin position="204"/>
        <end position="223"/>
    </location>
</feature>
<dbReference type="Gene3D" id="1.20.120.450">
    <property type="entry name" value="dinb family like domain"/>
    <property type="match status" value="1"/>
</dbReference>
<evidence type="ECO:0000313" key="3">
    <source>
        <dbReference type="EMBL" id="MDZ5662567.1"/>
    </source>
</evidence>
<sequence length="257" mass="29176">MAEFGEEDLSGSTFDWTDLSGSTFRAASLSNVTIRGTDLHHVRMTGVELWDVDISGEIKDLRINGVDVTAYVEAEVARREPDLAKMRPEDPAGFQEAWALLEQRWDSTVGRARRLDPQQLHEQVDGEWSFIETLRHLSFATASWVHRAIIGESAPWHPLDLPWDEAPEGSFPRDRAARPSLDEVLEVRRARQADVRRVVEGLTEESLAAETTPPDDGGWPPPRPFTVKECLSIVLNEEWWHRTYAERDLAVLETRAQ</sequence>
<dbReference type="Pfam" id="PF12867">
    <property type="entry name" value="DinB_2"/>
    <property type="match status" value="1"/>
</dbReference>
<feature type="domain" description="DinB-like" evidence="2">
    <location>
        <begin position="101"/>
        <end position="244"/>
    </location>
</feature>
<dbReference type="SUPFAM" id="SSF141571">
    <property type="entry name" value="Pentapeptide repeat-like"/>
    <property type="match status" value="1"/>
</dbReference>
<dbReference type="InterPro" id="IPR034660">
    <property type="entry name" value="DinB/YfiT-like"/>
</dbReference>
<name>A0ABU5KCB0_9ACTN</name>
<dbReference type="EMBL" id="JAXQPW010000004">
    <property type="protein sequence ID" value="MDZ5662567.1"/>
    <property type="molecule type" value="Genomic_DNA"/>
</dbReference>
<dbReference type="RefSeq" id="WP_322424599.1">
    <property type="nucleotide sequence ID" value="NZ_JAXQPW010000004.1"/>
</dbReference>
<dbReference type="InterPro" id="IPR024775">
    <property type="entry name" value="DinB-like"/>
</dbReference>
<proteinExistence type="predicted"/>
<evidence type="ECO:0000256" key="1">
    <source>
        <dbReference type="SAM" id="MobiDB-lite"/>
    </source>
</evidence>
<dbReference type="InterPro" id="IPR001646">
    <property type="entry name" value="5peptide_repeat"/>
</dbReference>
<organism evidence="3 4">
    <name type="scientific">Nocardioides renjunii</name>
    <dbReference type="NCBI Taxonomy" id="3095075"/>
    <lineage>
        <taxon>Bacteria</taxon>
        <taxon>Bacillati</taxon>
        <taxon>Actinomycetota</taxon>
        <taxon>Actinomycetes</taxon>
        <taxon>Propionibacteriales</taxon>
        <taxon>Nocardioidaceae</taxon>
        <taxon>Nocardioides</taxon>
    </lineage>
</organism>
<evidence type="ECO:0000313" key="4">
    <source>
        <dbReference type="Proteomes" id="UP001291999"/>
    </source>
</evidence>
<evidence type="ECO:0000259" key="2">
    <source>
        <dbReference type="Pfam" id="PF12867"/>
    </source>
</evidence>
<protein>
    <submittedName>
        <fullName evidence="3">DinB family protein</fullName>
    </submittedName>
</protein>
<gene>
    <name evidence="3" type="ORF">SFC79_12405</name>
</gene>